<evidence type="ECO:0000256" key="1">
    <source>
        <dbReference type="ARBA" id="ARBA00022664"/>
    </source>
</evidence>
<evidence type="ECO:0000256" key="2">
    <source>
        <dbReference type="PROSITE-ProRule" id="PRU00047"/>
    </source>
</evidence>
<name>A0A2A9N776_9AGAR</name>
<keyword evidence="2" id="KW-0479">Metal-binding</keyword>
<organism evidence="4 5">
    <name type="scientific">Amanita thiersii Skay4041</name>
    <dbReference type="NCBI Taxonomy" id="703135"/>
    <lineage>
        <taxon>Eukaryota</taxon>
        <taxon>Fungi</taxon>
        <taxon>Dikarya</taxon>
        <taxon>Basidiomycota</taxon>
        <taxon>Agaricomycotina</taxon>
        <taxon>Agaricomycetes</taxon>
        <taxon>Agaricomycetidae</taxon>
        <taxon>Agaricales</taxon>
        <taxon>Pluteineae</taxon>
        <taxon>Amanitaceae</taxon>
        <taxon>Amanita</taxon>
    </lineage>
</organism>
<feature type="non-terminal residue" evidence="4">
    <location>
        <position position="289"/>
    </location>
</feature>
<keyword evidence="5" id="KW-1185">Reference proteome</keyword>
<accession>A0A2A9N776</accession>
<dbReference type="GO" id="GO:0003676">
    <property type="term" value="F:nucleic acid binding"/>
    <property type="evidence" value="ECO:0007669"/>
    <property type="project" value="InterPro"/>
</dbReference>
<keyword evidence="2" id="KW-0863">Zinc-finger</keyword>
<proteinExistence type="predicted"/>
<dbReference type="GO" id="GO:0006397">
    <property type="term" value="P:mRNA processing"/>
    <property type="evidence" value="ECO:0007669"/>
    <property type="project" value="UniProtKB-KW"/>
</dbReference>
<dbReference type="InterPro" id="IPR001878">
    <property type="entry name" value="Znf_CCHC"/>
</dbReference>
<dbReference type="PROSITE" id="PS50158">
    <property type="entry name" value="ZF_CCHC"/>
    <property type="match status" value="1"/>
</dbReference>
<dbReference type="InterPro" id="IPR036875">
    <property type="entry name" value="Znf_CCHC_sf"/>
</dbReference>
<dbReference type="EMBL" id="KZ302481">
    <property type="protein sequence ID" value="PFH45228.1"/>
    <property type="molecule type" value="Genomic_DNA"/>
</dbReference>
<keyword evidence="2" id="KW-0862">Zinc</keyword>
<dbReference type="SUPFAM" id="SSF57756">
    <property type="entry name" value="Retrovirus zinc finger-like domains"/>
    <property type="match status" value="1"/>
</dbReference>
<evidence type="ECO:0000313" key="4">
    <source>
        <dbReference type="EMBL" id="PFH45228.1"/>
    </source>
</evidence>
<keyword evidence="1" id="KW-0507">mRNA processing</keyword>
<dbReference type="Proteomes" id="UP000242287">
    <property type="component" value="Unassembled WGS sequence"/>
</dbReference>
<dbReference type="GO" id="GO:0008270">
    <property type="term" value="F:zinc ion binding"/>
    <property type="evidence" value="ECO:0007669"/>
    <property type="project" value="UniProtKB-KW"/>
</dbReference>
<gene>
    <name evidence="4" type="ORF">AMATHDRAFT_122503</name>
</gene>
<sequence length="289" mass="32804">MIQIQQLVNSLAALQNTVHQQNVIIQQLQNQGTPAATGTAPRGPKMASPPLYDGSMALCEAFINACHLYISAKPHEFATVQVKITWVLGFMQSSMAQLFRDHFMVYMNSPEFRTQYLESTEVDSVELLYWDIYKAFGDPNKQVTTIQEITTVKQGSKSAEEHVQVFKQSYMWSGYGETAGIHKFKRSLNTPLLDKLMAVLNLLTTLEGWYELTIRLDHQWRQAVAEQKVFAARGVQWNWQTPATWPQQTQWRPPAQPAQCDPNAMQVDQNCGPIRCYNCGQTGHMAQTC</sequence>
<feature type="domain" description="CCHC-type" evidence="3">
    <location>
        <begin position="275"/>
        <end position="289"/>
    </location>
</feature>
<dbReference type="Pfam" id="PF00098">
    <property type="entry name" value="zf-CCHC"/>
    <property type="match status" value="1"/>
</dbReference>
<protein>
    <recommendedName>
        <fullName evidence="3">CCHC-type domain-containing protein</fullName>
    </recommendedName>
</protein>
<reference evidence="4 5" key="1">
    <citation type="submission" date="2014-02" db="EMBL/GenBank/DDBJ databases">
        <title>Transposable element dynamics among asymbiotic and ectomycorrhizal Amanita fungi.</title>
        <authorList>
            <consortium name="DOE Joint Genome Institute"/>
            <person name="Hess J."/>
            <person name="Skrede I."/>
            <person name="Wolfe B."/>
            <person name="LaButti K."/>
            <person name="Ohm R.A."/>
            <person name="Grigoriev I.V."/>
            <person name="Pringle A."/>
        </authorList>
    </citation>
    <scope>NUCLEOTIDE SEQUENCE [LARGE SCALE GENOMIC DNA]</scope>
    <source>
        <strain evidence="4 5">SKay4041</strain>
    </source>
</reference>
<evidence type="ECO:0000259" key="3">
    <source>
        <dbReference type="PROSITE" id="PS50158"/>
    </source>
</evidence>
<dbReference type="AlphaFoldDB" id="A0A2A9N776"/>
<evidence type="ECO:0000313" key="5">
    <source>
        <dbReference type="Proteomes" id="UP000242287"/>
    </source>
</evidence>
<dbReference type="STRING" id="703135.A0A2A9N776"/>